<evidence type="ECO:0000313" key="2">
    <source>
        <dbReference type="Proteomes" id="UP000619479"/>
    </source>
</evidence>
<dbReference type="AlphaFoldDB" id="A0A919IS78"/>
<evidence type="ECO:0000313" key="1">
    <source>
        <dbReference type="EMBL" id="GID71250.1"/>
    </source>
</evidence>
<keyword evidence="2" id="KW-1185">Reference proteome</keyword>
<gene>
    <name evidence="1" type="ORF">Acy02nite_91310</name>
</gene>
<dbReference type="EMBL" id="BOMH01000109">
    <property type="protein sequence ID" value="GID71250.1"/>
    <property type="molecule type" value="Genomic_DNA"/>
</dbReference>
<proteinExistence type="predicted"/>
<organism evidence="1 2">
    <name type="scientific">Actinoplanes cyaneus</name>
    <dbReference type="NCBI Taxonomy" id="52696"/>
    <lineage>
        <taxon>Bacteria</taxon>
        <taxon>Bacillati</taxon>
        <taxon>Actinomycetota</taxon>
        <taxon>Actinomycetes</taxon>
        <taxon>Micromonosporales</taxon>
        <taxon>Micromonosporaceae</taxon>
        <taxon>Actinoplanes</taxon>
    </lineage>
</organism>
<reference evidence="1" key="1">
    <citation type="submission" date="2021-01" db="EMBL/GenBank/DDBJ databases">
        <title>Whole genome shotgun sequence of Actinoplanes cyaneus NBRC 14990.</title>
        <authorList>
            <person name="Komaki H."/>
            <person name="Tamura T."/>
        </authorList>
    </citation>
    <scope>NUCLEOTIDE SEQUENCE</scope>
    <source>
        <strain evidence="1">NBRC 14990</strain>
    </source>
</reference>
<protein>
    <submittedName>
        <fullName evidence="1">Uncharacterized protein</fullName>
    </submittedName>
</protein>
<sequence>MRARLGPAPGWLGTTTGLPTDRGILFTEYSKLVMSRLPPVSNTKLPGTPASPVPGYSAVAYFFDETSGVGGAVLSTVRWQTAPSGPDNSRRSWTAAPSCDSAVELVRSFAGMMTHLHGEQLTVWITADEEATLPDIGRFTTA</sequence>
<dbReference type="Proteomes" id="UP000619479">
    <property type="component" value="Unassembled WGS sequence"/>
</dbReference>
<name>A0A919IS78_9ACTN</name>
<comment type="caution">
    <text evidence="1">The sequence shown here is derived from an EMBL/GenBank/DDBJ whole genome shotgun (WGS) entry which is preliminary data.</text>
</comment>
<accession>A0A919IS78</accession>